<proteinExistence type="predicted"/>
<feature type="repeat" description="ANK" evidence="3">
    <location>
        <begin position="133"/>
        <end position="165"/>
    </location>
</feature>
<dbReference type="EMBL" id="CP000614">
    <property type="protein sequence ID" value="ABO55023.1"/>
    <property type="molecule type" value="Genomic_DNA"/>
</dbReference>
<organism evidence="5 6">
    <name type="scientific">Burkholderia vietnamiensis (strain G4 / LMG 22486)</name>
    <name type="common">Burkholderia cepacia (strain R1808)</name>
    <dbReference type="NCBI Taxonomy" id="269482"/>
    <lineage>
        <taxon>Bacteria</taxon>
        <taxon>Pseudomonadati</taxon>
        <taxon>Pseudomonadota</taxon>
        <taxon>Betaproteobacteria</taxon>
        <taxon>Burkholderiales</taxon>
        <taxon>Burkholderiaceae</taxon>
        <taxon>Burkholderia</taxon>
        <taxon>Burkholderia cepacia complex</taxon>
    </lineage>
</organism>
<feature type="repeat" description="ANK" evidence="3">
    <location>
        <begin position="213"/>
        <end position="245"/>
    </location>
</feature>
<dbReference type="PROSITE" id="PS50297">
    <property type="entry name" value="ANK_REP_REGION"/>
    <property type="match status" value="2"/>
</dbReference>
<keyword evidence="1" id="KW-0677">Repeat</keyword>
<dbReference type="Proteomes" id="UP000002287">
    <property type="component" value="Chromosome 1"/>
</dbReference>
<dbReference type="HOGENOM" id="CLU_929638_0_0_4"/>
<sequence length="299" mass="31419">MNSMRSTTTVHLRSPMLAMPPRPPRASVRDLADAIEAKDLQRLEDALDRGAPVNGIGPGGQQPIFLALKKRPLPTLDVALALVEAGADVFARDEQRRSPLSVACLVAGEGPEARSLIELMLHRRASTTERDELGRTPLLNAAIAGNAMAADLLLRAGASVFATDAHGATSLHLALASLPRERQATSTLMERLLHAARGTPGDLARLLAPNETHGISPLGLAAIKGDARTCELLLAAGAPSDRPEPGNGPGCRFAGRTPQDLAGDEILAIFDAAAQQALEREADAAISAMFNRLGLRSCV</sequence>
<dbReference type="Gene3D" id="1.25.40.20">
    <property type="entry name" value="Ankyrin repeat-containing domain"/>
    <property type="match status" value="1"/>
</dbReference>
<dbReference type="eggNOG" id="COG0666">
    <property type="taxonomic scope" value="Bacteria"/>
</dbReference>
<name>A4JFH0_BURVG</name>
<evidence type="ECO:0000313" key="6">
    <source>
        <dbReference type="Proteomes" id="UP000002287"/>
    </source>
</evidence>
<protein>
    <submittedName>
        <fullName evidence="5">Ankyrin</fullName>
    </submittedName>
</protein>
<evidence type="ECO:0000256" key="3">
    <source>
        <dbReference type="PROSITE-ProRule" id="PRU00023"/>
    </source>
</evidence>
<keyword evidence="2 3" id="KW-0040">ANK repeat</keyword>
<dbReference type="AlphaFoldDB" id="A4JFH0"/>
<accession>A4JFH0</accession>
<feature type="compositionally biased region" description="Polar residues" evidence="4">
    <location>
        <begin position="1"/>
        <end position="11"/>
    </location>
</feature>
<gene>
    <name evidence="5" type="ordered locus">Bcep1808_2021</name>
</gene>
<dbReference type="PROSITE" id="PS50088">
    <property type="entry name" value="ANK_REPEAT"/>
    <property type="match status" value="2"/>
</dbReference>
<dbReference type="PANTHER" id="PTHR24166:SF60">
    <property type="match status" value="1"/>
</dbReference>
<evidence type="ECO:0000256" key="1">
    <source>
        <dbReference type="ARBA" id="ARBA00022737"/>
    </source>
</evidence>
<evidence type="ECO:0000256" key="4">
    <source>
        <dbReference type="SAM" id="MobiDB-lite"/>
    </source>
</evidence>
<feature type="region of interest" description="Disordered" evidence="4">
    <location>
        <begin position="1"/>
        <end position="26"/>
    </location>
</feature>
<dbReference type="InterPro" id="IPR002110">
    <property type="entry name" value="Ankyrin_rpt"/>
</dbReference>
<dbReference type="PANTHER" id="PTHR24166">
    <property type="entry name" value="ROLLING PEBBLES, ISOFORM B"/>
    <property type="match status" value="1"/>
</dbReference>
<dbReference type="SUPFAM" id="SSF48403">
    <property type="entry name" value="Ankyrin repeat"/>
    <property type="match status" value="1"/>
</dbReference>
<reference evidence="6" key="1">
    <citation type="submission" date="2007-03" db="EMBL/GenBank/DDBJ databases">
        <title>Complete sequence of chromosome 1 of Burkholderia vietnamiensis G4.</title>
        <authorList>
            <consortium name="US DOE Joint Genome Institute"/>
            <person name="Copeland A."/>
            <person name="Lucas S."/>
            <person name="Lapidus A."/>
            <person name="Barry K."/>
            <person name="Detter J.C."/>
            <person name="Glavina del Rio T."/>
            <person name="Hammon N."/>
            <person name="Israni S."/>
            <person name="Dalin E."/>
            <person name="Tice H."/>
            <person name="Pitluck S."/>
            <person name="Chain P."/>
            <person name="Malfatti S."/>
            <person name="Shin M."/>
            <person name="Vergez L."/>
            <person name="Schmutz J."/>
            <person name="Larimer F."/>
            <person name="Land M."/>
            <person name="Hauser L."/>
            <person name="Kyrpides N."/>
            <person name="Tiedje J."/>
            <person name="Richardson P."/>
        </authorList>
    </citation>
    <scope>NUCLEOTIDE SEQUENCE [LARGE SCALE GENOMIC DNA]</scope>
    <source>
        <strain evidence="6">G4 / LMG 22486</strain>
    </source>
</reference>
<dbReference type="InterPro" id="IPR050889">
    <property type="entry name" value="Dendritic_Spine_Reg/Scaffold"/>
</dbReference>
<evidence type="ECO:0000313" key="5">
    <source>
        <dbReference type="EMBL" id="ABO55023.1"/>
    </source>
</evidence>
<dbReference type="InterPro" id="IPR036770">
    <property type="entry name" value="Ankyrin_rpt-contain_sf"/>
</dbReference>
<dbReference type="Pfam" id="PF00023">
    <property type="entry name" value="Ank"/>
    <property type="match status" value="1"/>
</dbReference>
<dbReference type="KEGG" id="bvi:Bcep1808_2021"/>
<evidence type="ECO:0000256" key="2">
    <source>
        <dbReference type="ARBA" id="ARBA00023043"/>
    </source>
</evidence>
<dbReference type="SMART" id="SM00248">
    <property type="entry name" value="ANK"/>
    <property type="match status" value="5"/>
</dbReference>